<dbReference type="InterPro" id="IPR027417">
    <property type="entry name" value="P-loop_NTPase"/>
</dbReference>
<dbReference type="Gene3D" id="3.40.50.300">
    <property type="entry name" value="P-loop containing nucleotide triphosphate hydrolases"/>
    <property type="match status" value="1"/>
</dbReference>
<accession>A0A1I7NEV9</accession>
<dbReference type="RefSeq" id="WP_092423625.1">
    <property type="nucleotide sequence ID" value="NZ_FPCK01000001.1"/>
</dbReference>
<organism evidence="2 3">
    <name type="scientific">Devosia crocina</name>
    <dbReference type="NCBI Taxonomy" id="429728"/>
    <lineage>
        <taxon>Bacteria</taxon>
        <taxon>Pseudomonadati</taxon>
        <taxon>Pseudomonadota</taxon>
        <taxon>Alphaproteobacteria</taxon>
        <taxon>Hyphomicrobiales</taxon>
        <taxon>Devosiaceae</taxon>
        <taxon>Devosia</taxon>
    </lineage>
</organism>
<feature type="domain" description="Terminase large subunit-like endonuclease" evidence="1">
    <location>
        <begin position="432"/>
        <end position="564"/>
    </location>
</feature>
<dbReference type="InterPro" id="IPR005021">
    <property type="entry name" value="Terminase_largesu-like"/>
</dbReference>
<dbReference type="Pfam" id="PF20441">
    <property type="entry name" value="TerL_nuclease"/>
    <property type="match status" value="1"/>
</dbReference>
<sequence>MWDLSCLDWRERMAEGRSLVPDLPLNEAEARMGLDIFNELQLPDVPGKPKLENAAGQWFKDLVAAVFGSWNPATNERYIRDIFALAPKGSSKTSYSAGLMLTAMAMNQRPRAEALFIGPTQAVSDRAYEQTVGMIEESKDLMKRFRPRDHIKTIEDLSNGSEMKVKTFDLNILTGSILIFALLDELHLLGRNVHTTKVLRQIRGGLDKTPEGVLLITTTQSDDAPAGAFKEELKMARQIRDGKFRGKVIRPTLPLLYEFPEAIAKDQAQWSDPENWPMVMPNLGRSVHLGTLVPDWETEKLKGEHAVRIWASQHLNIEIGVGLKHEAWAGVQYWEKAADPRLAQLSRRDALAALVERSECVVVGLDGGGLDDLFGLTALGREPAELEVEIVANGERRLAYMKRWGAWSRAWCDRGVLELRQSIAPRLLEYSKAGELTIVDDALSDIGEIVDLIDQINQVGKLGGVSVDPAGLGELVDALAEIGVTVENGLLVGAPQGIGMMNAIKTSERRLKNGMLVHAGGEMMNWCVGNLKIEPTATAIRATKQSAGDAKIDPAMSLFNAVTLMSRNPVAQSSGLDDYINRLTGAA</sequence>
<evidence type="ECO:0000259" key="1">
    <source>
        <dbReference type="Pfam" id="PF20441"/>
    </source>
</evidence>
<dbReference type="AlphaFoldDB" id="A0A1I7NEV9"/>
<dbReference type="OrthoDB" id="9760250at2"/>
<dbReference type="Proteomes" id="UP000199074">
    <property type="component" value="Unassembled WGS sequence"/>
</dbReference>
<reference evidence="2 3" key="1">
    <citation type="submission" date="2016-10" db="EMBL/GenBank/DDBJ databases">
        <authorList>
            <person name="de Groot N.N."/>
        </authorList>
    </citation>
    <scope>NUCLEOTIDE SEQUENCE [LARGE SCALE GENOMIC DNA]</scope>
    <source>
        <strain evidence="2 3">IPL20</strain>
    </source>
</reference>
<evidence type="ECO:0000313" key="2">
    <source>
        <dbReference type="EMBL" id="SFV33204.1"/>
    </source>
</evidence>
<dbReference type="InterPro" id="IPR046462">
    <property type="entry name" value="TerL_nuclease"/>
</dbReference>
<name>A0A1I7NEV9_9HYPH</name>
<dbReference type="EMBL" id="FPCK01000001">
    <property type="protein sequence ID" value="SFV33204.1"/>
    <property type="molecule type" value="Genomic_DNA"/>
</dbReference>
<evidence type="ECO:0000313" key="3">
    <source>
        <dbReference type="Proteomes" id="UP000199074"/>
    </source>
</evidence>
<dbReference type="GO" id="GO:0004519">
    <property type="term" value="F:endonuclease activity"/>
    <property type="evidence" value="ECO:0007669"/>
    <property type="project" value="InterPro"/>
</dbReference>
<dbReference type="PANTHER" id="PTHR41287">
    <property type="match status" value="1"/>
</dbReference>
<keyword evidence="3" id="KW-1185">Reference proteome</keyword>
<dbReference type="PANTHER" id="PTHR41287:SF1">
    <property type="entry name" value="PROTEIN YMFN"/>
    <property type="match status" value="1"/>
</dbReference>
<dbReference type="STRING" id="429728.SAMN05216456_1919"/>
<gene>
    <name evidence="2" type="ORF">SAMN05216456_1919</name>
</gene>
<protein>
    <submittedName>
        <fullName evidence="2">Phage terminase-like protein, large subunit, contains N-terminal HTH domain</fullName>
    </submittedName>
</protein>
<proteinExistence type="predicted"/>